<dbReference type="EMBL" id="WBUI01000035">
    <property type="protein sequence ID" value="KAB2929215.1"/>
    <property type="molecule type" value="Genomic_DNA"/>
</dbReference>
<dbReference type="Pfam" id="PF03484">
    <property type="entry name" value="B5"/>
    <property type="match status" value="1"/>
</dbReference>
<dbReference type="Gene3D" id="2.40.50.140">
    <property type="entry name" value="Nucleic acid-binding proteins"/>
    <property type="match status" value="1"/>
</dbReference>
<dbReference type="InterPro" id="IPR045864">
    <property type="entry name" value="aa-tRNA-synth_II/BPL/LPL"/>
</dbReference>
<dbReference type="Pfam" id="PF01588">
    <property type="entry name" value="tRNA_bind"/>
    <property type="match status" value="1"/>
</dbReference>
<evidence type="ECO:0000256" key="2">
    <source>
        <dbReference type="ARBA" id="ARBA00008653"/>
    </source>
</evidence>
<evidence type="ECO:0000256" key="1">
    <source>
        <dbReference type="ARBA" id="ARBA00004496"/>
    </source>
</evidence>
<dbReference type="PROSITE" id="PS51483">
    <property type="entry name" value="B5"/>
    <property type="match status" value="1"/>
</dbReference>
<keyword evidence="10 15" id="KW-0460">Magnesium</keyword>
<feature type="binding site" evidence="15">
    <location>
        <position position="503"/>
    </location>
    <ligand>
        <name>Mg(2+)</name>
        <dbReference type="ChEBI" id="CHEBI:18420"/>
        <note>shared with alpha subunit</note>
    </ligand>
</feature>
<dbReference type="Pfam" id="PF03483">
    <property type="entry name" value="B3_4"/>
    <property type="match status" value="1"/>
</dbReference>
<evidence type="ECO:0000256" key="13">
    <source>
        <dbReference type="ARBA" id="ARBA00023146"/>
    </source>
</evidence>
<evidence type="ECO:0000259" key="18">
    <source>
        <dbReference type="PROSITE" id="PS51447"/>
    </source>
</evidence>
<dbReference type="SMART" id="SM00873">
    <property type="entry name" value="B3_4"/>
    <property type="match status" value="1"/>
</dbReference>
<evidence type="ECO:0000256" key="3">
    <source>
        <dbReference type="ARBA" id="ARBA00011209"/>
    </source>
</evidence>
<dbReference type="SUPFAM" id="SSF46955">
    <property type="entry name" value="Putative DNA-binding domain"/>
    <property type="match status" value="1"/>
</dbReference>
<feature type="domain" description="FDX-ACB" evidence="18">
    <location>
        <begin position="763"/>
        <end position="855"/>
    </location>
</feature>
<dbReference type="InterPro" id="IPR012340">
    <property type="entry name" value="NA-bd_OB-fold"/>
</dbReference>
<dbReference type="Pfam" id="PF03147">
    <property type="entry name" value="FDX-ACB"/>
    <property type="match status" value="1"/>
</dbReference>
<evidence type="ECO:0000256" key="15">
    <source>
        <dbReference type="HAMAP-Rule" id="MF_00283"/>
    </source>
</evidence>
<gene>
    <name evidence="15 20" type="primary">pheT</name>
    <name evidence="20" type="ORF">F9K24_20590</name>
</gene>
<dbReference type="SUPFAM" id="SSF50249">
    <property type="entry name" value="Nucleic acid-binding proteins"/>
    <property type="match status" value="1"/>
</dbReference>
<evidence type="ECO:0000256" key="11">
    <source>
        <dbReference type="ARBA" id="ARBA00022884"/>
    </source>
</evidence>
<organism evidence="20 21">
    <name type="scientific">Leptonema illini</name>
    <dbReference type="NCBI Taxonomy" id="183"/>
    <lineage>
        <taxon>Bacteria</taxon>
        <taxon>Pseudomonadati</taxon>
        <taxon>Spirochaetota</taxon>
        <taxon>Spirochaetia</taxon>
        <taxon>Leptospirales</taxon>
        <taxon>Leptospiraceae</taxon>
        <taxon>Leptonema</taxon>
    </lineage>
</organism>
<protein>
    <recommendedName>
        <fullName evidence="15">Phenylalanine--tRNA ligase beta subunit</fullName>
        <ecNumber evidence="15">6.1.1.20</ecNumber>
    </recommendedName>
    <alternativeName>
        <fullName evidence="15">Phenylalanyl-tRNA synthetase beta subunit</fullName>
        <shortName evidence="15">PheRS</shortName>
    </alternativeName>
</protein>
<dbReference type="InterPro" id="IPR005146">
    <property type="entry name" value="B3/B4_tRNA-bd"/>
</dbReference>
<evidence type="ECO:0000256" key="4">
    <source>
        <dbReference type="ARBA" id="ARBA00022490"/>
    </source>
</evidence>
<feature type="domain" description="B5" evidence="19">
    <location>
        <begin position="439"/>
        <end position="516"/>
    </location>
</feature>
<keyword evidence="13 15" id="KW-0030">Aminoacyl-tRNA synthetase</keyword>
<dbReference type="PANTHER" id="PTHR10947">
    <property type="entry name" value="PHENYLALANYL-TRNA SYNTHETASE BETA CHAIN AND LEUCINE-RICH REPEAT-CONTAINING PROTEIN 47"/>
    <property type="match status" value="1"/>
</dbReference>
<dbReference type="NCBIfam" id="NF045760">
    <property type="entry name" value="YtpR"/>
    <property type="match status" value="1"/>
</dbReference>
<dbReference type="GO" id="GO:0000049">
    <property type="term" value="F:tRNA binding"/>
    <property type="evidence" value="ECO:0007669"/>
    <property type="project" value="UniProtKB-UniRule"/>
</dbReference>
<evidence type="ECO:0000256" key="10">
    <source>
        <dbReference type="ARBA" id="ARBA00022842"/>
    </source>
</evidence>
<dbReference type="InterPro" id="IPR036690">
    <property type="entry name" value="Fdx_antiC-bd_sf"/>
</dbReference>
<comment type="cofactor">
    <cofactor evidence="15">
        <name>Mg(2+)</name>
        <dbReference type="ChEBI" id="CHEBI:18420"/>
    </cofactor>
    <text evidence="15">Binds 2 magnesium ions per tetramer.</text>
</comment>
<evidence type="ECO:0000259" key="17">
    <source>
        <dbReference type="PROSITE" id="PS50886"/>
    </source>
</evidence>
<dbReference type="InterPro" id="IPR009061">
    <property type="entry name" value="DNA-bd_dom_put_sf"/>
</dbReference>
<feature type="binding site" evidence="15">
    <location>
        <position position="494"/>
    </location>
    <ligand>
        <name>Mg(2+)</name>
        <dbReference type="ChEBI" id="CHEBI:18420"/>
        <note>shared with alpha subunit</note>
    </ligand>
</feature>
<keyword evidence="7 15" id="KW-0479">Metal-binding</keyword>
<evidence type="ECO:0000256" key="12">
    <source>
        <dbReference type="ARBA" id="ARBA00022917"/>
    </source>
</evidence>
<dbReference type="AlphaFoldDB" id="A0A833GXI2"/>
<evidence type="ECO:0000256" key="8">
    <source>
        <dbReference type="ARBA" id="ARBA00022741"/>
    </source>
</evidence>
<evidence type="ECO:0000256" key="16">
    <source>
        <dbReference type="PROSITE-ProRule" id="PRU00209"/>
    </source>
</evidence>
<evidence type="ECO:0000256" key="5">
    <source>
        <dbReference type="ARBA" id="ARBA00022555"/>
    </source>
</evidence>
<dbReference type="CDD" id="cd02796">
    <property type="entry name" value="tRNA_bind_bactPheRS"/>
    <property type="match status" value="1"/>
</dbReference>
<name>A0A833GXI2_9LEPT</name>
<dbReference type="Gene3D" id="3.30.56.10">
    <property type="match status" value="2"/>
</dbReference>
<keyword evidence="11 16" id="KW-0694">RNA-binding</keyword>
<dbReference type="InterPro" id="IPR033714">
    <property type="entry name" value="tRNA_bind_bactPheRS"/>
</dbReference>
<evidence type="ECO:0000256" key="9">
    <source>
        <dbReference type="ARBA" id="ARBA00022840"/>
    </source>
</evidence>
<evidence type="ECO:0000256" key="7">
    <source>
        <dbReference type="ARBA" id="ARBA00022723"/>
    </source>
</evidence>
<feature type="binding site" evidence="15">
    <location>
        <position position="500"/>
    </location>
    <ligand>
        <name>Mg(2+)</name>
        <dbReference type="ChEBI" id="CHEBI:18420"/>
        <note>shared with alpha subunit</note>
    </ligand>
</feature>
<dbReference type="EC" id="6.1.1.20" evidence="15"/>
<dbReference type="InterPro" id="IPR041616">
    <property type="entry name" value="PheRS_beta_core"/>
</dbReference>
<dbReference type="InterPro" id="IPR004532">
    <property type="entry name" value="Phe-tRNA-ligase_IIc_bsu_bact"/>
</dbReference>
<dbReference type="InterPro" id="IPR005147">
    <property type="entry name" value="tRNA_synthase_B5-dom"/>
</dbReference>
<dbReference type="Gene3D" id="3.30.930.10">
    <property type="entry name" value="Bira Bifunctional Protein, Domain 2"/>
    <property type="match status" value="1"/>
</dbReference>
<dbReference type="GO" id="GO:0005524">
    <property type="term" value="F:ATP binding"/>
    <property type="evidence" value="ECO:0007669"/>
    <property type="project" value="UniProtKB-UniRule"/>
</dbReference>
<dbReference type="PANTHER" id="PTHR10947:SF0">
    <property type="entry name" value="PHENYLALANINE--TRNA LIGASE BETA SUBUNIT"/>
    <property type="match status" value="1"/>
</dbReference>
<dbReference type="GO" id="GO:0004826">
    <property type="term" value="F:phenylalanine-tRNA ligase activity"/>
    <property type="evidence" value="ECO:0007669"/>
    <property type="project" value="UniProtKB-UniRule"/>
</dbReference>
<evidence type="ECO:0000313" key="20">
    <source>
        <dbReference type="EMBL" id="KAB2929215.1"/>
    </source>
</evidence>
<dbReference type="Gene3D" id="3.50.40.10">
    <property type="entry name" value="Phenylalanyl-trna Synthetase, Chain B, domain 3"/>
    <property type="match status" value="1"/>
</dbReference>
<feature type="binding site" evidence="15">
    <location>
        <position position="504"/>
    </location>
    <ligand>
        <name>Mg(2+)</name>
        <dbReference type="ChEBI" id="CHEBI:18420"/>
        <note>shared with alpha subunit</note>
    </ligand>
</feature>
<keyword evidence="4 15" id="KW-0963">Cytoplasm</keyword>
<reference evidence="20 21" key="1">
    <citation type="submission" date="2019-10" db="EMBL/GenBank/DDBJ databases">
        <title>Extracellular Electron Transfer in a Candidatus Methanoperedens spp. Enrichment Culture.</title>
        <authorList>
            <person name="Berger S."/>
            <person name="Rangel Shaw D."/>
            <person name="Berben T."/>
            <person name="In 'T Zandt M."/>
            <person name="Frank J."/>
            <person name="Reimann J."/>
            <person name="Jetten M.S.M."/>
            <person name="Welte C.U."/>
        </authorList>
    </citation>
    <scope>NUCLEOTIDE SEQUENCE [LARGE SCALE GENOMIC DNA]</scope>
    <source>
        <strain evidence="20">SB12</strain>
    </source>
</reference>
<evidence type="ECO:0000313" key="21">
    <source>
        <dbReference type="Proteomes" id="UP000460298"/>
    </source>
</evidence>
<comment type="similarity">
    <text evidence="2 15">Belongs to the phenylalanyl-tRNA synthetase beta subunit family. Type 1 subfamily.</text>
</comment>
<dbReference type="PROSITE" id="PS50886">
    <property type="entry name" value="TRBD"/>
    <property type="match status" value="1"/>
</dbReference>
<keyword evidence="8 15" id="KW-0547">Nucleotide-binding</keyword>
<keyword evidence="12 15" id="KW-0648">Protein biosynthesis</keyword>
<comment type="caution">
    <text evidence="20">The sequence shown here is derived from an EMBL/GenBank/DDBJ whole genome shotgun (WGS) entry which is preliminary data.</text>
</comment>
<evidence type="ECO:0000256" key="6">
    <source>
        <dbReference type="ARBA" id="ARBA00022598"/>
    </source>
</evidence>
<evidence type="ECO:0000256" key="14">
    <source>
        <dbReference type="ARBA" id="ARBA00049255"/>
    </source>
</evidence>
<dbReference type="PROSITE" id="PS51447">
    <property type="entry name" value="FDX_ACB"/>
    <property type="match status" value="1"/>
</dbReference>
<dbReference type="GO" id="GO:0006432">
    <property type="term" value="P:phenylalanyl-tRNA aminoacylation"/>
    <property type="evidence" value="ECO:0007669"/>
    <property type="project" value="UniProtKB-UniRule"/>
</dbReference>
<comment type="subcellular location">
    <subcellularLocation>
        <location evidence="1 15">Cytoplasm</location>
    </subcellularLocation>
</comment>
<accession>A0A833GXI2</accession>
<dbReference type="SUPFAM" id="SSF54991">
    <property type="entry name" value="Anticodon-binding domain of PheRS"/>
    <property type="match status" value="1"/>
</dbReference>
<keyword evidence="5 16" id="KW-0820">tRNA-binding</keyword>
<dbReference type="SMART" id="SM00874">
    <property type="entry name" value="B5"/>
    <property type="match status" value="1"/>
</dbReference>
<dbReference type="Pfam" id="PF17759">
    <property type="entry name" value="tRNA_synthFbeta"/>
    <property type="match status" value="1"/>
</dbReference>
<dbReference type="SUPFAM" id="SSF56037">
    <property type="entry name" value="PheT/TilS domain"/>
    <property type="match status" value="1"/>
</dbReference>
<keyword evidence="6 15" id="KW-0436">Ligase</keyword>
<dbReference type="NCBIfam" id="TIGR00472">
    <property type="entry name" value="pheT_bact"/>
    <property type="match status" value="1"/>
</dbReference>
<dbReference type="InterPro" id="IPR005121">
    <property type="entry name" value="Fdx_antiC-bd"/>
</dbReference>
<comment type="catalytic activity">
    <reaction evidence="14 15">
        <text>tRNA(Phe) + L-phenylalanine + ATP = L-phenylalanyl-tRNA(Phe) + AMP + diphosphate + H(+)</text>
        <dbReference type="Rhea" id="RHEA:19413"/>
        <dbReference type="Rhea" id="RHEA-COMP:9668"/>
        <dbReference type="Rhea" id="RHEA-COMP:9699"/>
        <dbReference type="ChEBI" id="CHEBI:15378"/>
        <dbReference type="ChEBI" id="CHEBI:30616"/>
        <dbReference type="ChEBI" id="CHEBI:33019"/>
        <dbReference type="ChEBI" id="CHEBI:58095"/>
        <dbReference type="ChEBI" id="CHEBI:78442"/>
        <dbReference type="ChEBI" id="CHEBI:78531"/>
        <dbReference type="ChEBI" id="CHEBI:456215"/>
        <dbReference type="EC" id="6.1.1.20"/>
    </reaction>
</comment>
<dbReference type="Gene3D" id="3.30.70.380">
    <property type="entry name" value="Ferrodoxin-fold anticodon-binding domain"/>
    <property type="match status" value="1"/>
</dbReference>
<dbReference type="GO" id="GO:0000287">
    <property type="term" value="F:magnesium ion binding"/>
    <property type="evidence" value="ECO:0007669"/>
    <property type="project" value="UniProtKB-UniRule"/>
</dbReference>
<dbReference type="InterPro" id="IPR020825">
    <property type="entry name" value="Phe-tRNA_synthase-like_B3/B4"/>
</dbReference>
<dbReference type="HAMAP" id="MF_00283">
    <property type="entry name" value="Phe_tRNA_synth_beta1"/>
    <property type="match status" value="1"/>
</dbReference>
<dbReference type="Proteomes" id="UP000460298">
    <property type="component" value="Unassembled WGS sequence"/>
</dbReference>
<dbReference type="GO" id="GO:0009328">
    <property type="term" value="C:phenylalanine-tRNA ligase complex"/>
    <property type="evidence" value="ECO:0007669"/>
    <property type="project" value="TreeGrafter"/>
</dbReference>
<dbReference type="SUPFAM" id="SSF55681">
    <property type="entry name" value="Class II aaRS and biotin synthetases"/>
    <property type="match status" value="1"/>
</dbReference>
<proteinExistence type="inferred from homology"/>
<comment type="subunit">
    <text evidence="3 15">Tetramer of two alpha and two beta subunits.</text>
</comment>
<dbReference type="InterPro" id="IPR045060">
    <property type="entry name" value="Phe-tRNA-ligase_IIc_bsu"/>
</dbReference>
<sequence length="856" mass="94429">MKLSLSWISDYVDIKGIKIEDLVHRLTMSTCEVEEYFDTLPFFKQLIVAEVRQCEKHPDSDHLSKCVVFDGTEERSVICGASNVRAGIFVAFAPVGAVLPMADGELRIEKRKIRGVLSEGMICSAKELKIDSVLGDNGGIIILNELDPAYFGASPSSTKAKKVELKAGLPLDELFPYNDTVIDIDNKSITHRADLWCHFGFAREIAAIFKKKLKHDPVAEALAQAKEIKAVASLPKKNIEIVGDAALTYQGMHCDGVQVTSAPVWMKLRLSAIGQKSINNVVDASNYVMFEIGQPNHCFDAANLKSDTILCSAAKAKTSFVALDEQTYEMPAGSIFIYDGKAEAQSAVALAGVIGGQTSSIQPTTQSIFIESATFPRDRIRRALSAGAPRTESARRFEKGQDPVKAPAAIYRIVSLLTATSPDLRCGALTQAWTVDKKPRQNHIPITLEFLHNRLGFALKPEQFADILHRLHFEVKEKGTKFDVIVPSFRSYFDVQIPEDLVEEIGRIYGYDNITPVPAPVAVEQPTPNRRRVFERLLKERMIRQSGYDETMNYSFASSEDNALFGGRGITLRNPVQSDRSEMRRSQLPGLLAQAVINQDRFASVSLFELGRIFIPSEKKGVLPEEPVKLSLVHLEDGADVRDTRVTGTERTTDNALAVFLDHRRRMEEVLQSLNIPFSMHLTGGDAHTSGASVEPAFYLHPKCQVAFVSGNQTLGSIGLCHPDFSRRAGIKRPICVIGDFDFEALFQLWNTNRTHNTYRPPSVHPASEFDLTLMLAENASTAAPVAVIESLKIPELRSIELLTIYSGDPIPAGSMAVSYRARLQSDAGGISGERQHEILMSAVAALEKAGYPLRK</sequence>
<dbReference type="InterPro" id="IPR002547">
    <property type="entry name" value="tRNA-bd_dom"/>
</dbReference>
<feature type="domain" description="TRNA-binding" evidence="17">
    <location>
        <begin position="40"/>
        <end position="156"/>
    </location>
</feature>
<dbReference type="SMART" id="SM00896">
    <property type="entry name" value="FDX-ACB"/>
    <property type="match status" value="1"/>
</dbReference>
<evidence type="ECO:0000259" key="19">
    <source>
        <dbReference type="PROSITE" id="PS51483"/>
    </source>
</evidence>
<keyword evidence="9 15" id="KW-0067">ATP-binding</keyword>